<gene>
    <name evidence="8" type="primary">LOC113509307</name>
</gene>
<dbReference type="Gene3D" id="3.30.160.60">
    <property type="entry name" value="Classic Zinc Finger"/>
    <property type="match status" value="3"/>
</dbReference>
<dbReference type="Pfam" id="PF00096">
    <property type="entry name" value="zf-C2H2"/>
    <property type="match status" value="1"/>
</dbReference>
<dbReference type="SUPFAM" id="SSF57667">
    <property type="entry name" value="beta-beta-alpha zinc fingers"/>
    <property type="match status" value="1"/>
</dbReference>
<feature type="domain" description="C2H2-type" evidence="6">
    <location>
        <begin position="136"/>
        <end position="158"/>
    </location>
</feature>
<dbReference type="GeneID" id="113509307"/>
<dbReference type="InterPro" id="IPR013087">
    <property type="entry name" value="Znf_C2H2_type"/>
</dbReference>
<keyword evidence="1" id="KW-0479">Metal-binding</keyword>
<organism evidence="7 8">
    <name type="scientific">Galleria mellonella</name>
    <name type="common">Greater wax moth</name>
    <dbReference type="NCBI Taxonomy" id="7137"/>
    <lineage>
        <taxon>Eukaryota</taxon>
        <taxon>Metazoa</taxon>
        <taxon>Ecdysozoa</taxon>
        <taxon>Arthropoda</taxon>
        <taxon>Hexapoda</taxon>
        <taxon>Insecta</taxon>
        <taxon>Pterygota</taxon>
        <taxon>Neoptera</taxon>
        <taxon>Endopterygota</taxon>
        <taxon>Lepidoptera</taxon>
        <taxon>Glossata</taxon>
        <taxon>Ditrysia</taxon>
        <taxon>Pyraloidea</taxon>
        <taxon>Pyralidae</taxon>
        <taxon>Galleriinae</taxon>
        <taxon>Galleria</taxon>
    </lineage>
</organism>
<feature type="domain" description="C2H2-type" evidence="6">
    <location>
        <begin position="196"/>
        <end position="223"/>
    </location>
</feature>
<dbReference type="InParanoid" id="A0A6J3C1L1"/>
<dbReference type="AlphaFoldDB" id="A0A6J3C1L1"/>
<dbReference type="GO" id="GO:0008270">
    <property type="term" value="F:zinc ion binding"/>
    <property type="evidence" value="ECO:0007669"/>
    <property type="project" value="UniProtKB-KW"/>
</dbReference>
<keyword evidence="4" id="KW-0862">Zinc</keyword>
<evidence type="ECO:0000313" key="7">
    <source>
        <dbReference type="Proteomes" id="UP001652740"/>
    </source>
</evidence>
<name>A0A6J3C1L1_GALME</name>
<dbReference type="Proteomes" id="UP001652740">
    <property type="component" value="Unplaced"/>
</dbReference>
<evidence type="ECO:0000313" key="8">
    <source>
        <dbReference type="RefSeq" id="XP_031764814.2"/>
    </source>
</evidence>
<dbReference type="PROSITE" id="PS50157">
    <property type="entry name" value="ZINC_FINGER_C2H2_2"/>
    <property type="match status" value="5"/>
</dbReference>
<sequence>MSSDSEELEIKIEYNESFERDPLSDRCFKNAKLNLQIVNSEDNISISSVEEKNELLTGEKTNSHCKVKCESYSHETSKNAATWYKNIDEFGRYLCRFCELSYSTVQTLRHHTKIKHAKDAENLKNIIANNKRNSKIKCHICKKRFQSLNNLEDHVKDHDIKDLESSCQFCKAMFDDKHQMLQHLLYKHNIPNTKFYSCDTCGYRTLKLSHFKQHKSTHSVEKSIKCGHCDYATNYLPNLKIHERLHRNDKPYVCEFTGCVYSCSAKSALRSHQLKHNPEKHMLYCDKCSYKTVYKQSLKKHTDSHVRNSVRMKL</sequence>
<feature type="domain" description="C2H2-type" evidence="6">
    <location>
        <begin position="93"/>
        <end position="121"/>
    </location>
</feature>
<evidence type="ECO:0000256" key="3">
    <source>
        <dbReference type="ARBA" id="ARBA00022771"/>
    </source>
</evidence>
<dbReference type="SMART" id="SM00355">
    <property type="entry name" value="ZnF_C2H2"/>
    <property type="match status" value="7"/>
</dbReference>
<feature type="domain" description="C2H2-type" evidence="6">
    <location>
        <begin position="224"/>
        <end position="251"/>
    </location>
</feature>
<dbReference type="InterPro" id="IPR036236">
    <property type="entry name" value="Znf_C2H2_sf"/>
</dbReference>
<evidence type="ECO:0000256" key="4">
    <source>
        <dbReference type="ARBA" id="ARBA00022833"/>
    </source>
</evidence>
<dbReference type="RefSeq" id="XP_031764814.2">
    <property type="nucleotide sequence ID" value="XM_031908954.2"/>
</dbReference>
<dbReference type="PROSITE" id="PS00028">
    <property type="entry name" value="ZINC_FINGER_C2H2_1"/>
    <property type="match status" value="3"/>
</dbReference>
<evidence type="ECO:0000256" key="2">
    <source>
        <dbReference type="ARBA" id="ARBA00022737"/>
    </source>
</evidence>
<dbReference type="GO" id="GO:0000977">
    <property type="term" value="F:RNA polymerase II transcription regulatory region sequence-specific DNA binding"/>
    <property type="evidence" value="ECO:0007669"/>
    <property type="project" value="TreeGrafter"/>
</dbReference>
<keyword evidence="7" id="KW-1185">Reference proteome</keyword>
<dbReference type="GO" id="GO:0005634">
    <property type="term" value="C:nucleus"/>
    <property type="evidence" value="ECO:0007669"/>
    <property type="project" value="TreeGrafter"/>
</dbReference>
<evidence type="ECO:0000259" key="6">
    <source>
        <dbReference type="PROSITE" id="PS50157"/>
    </source>
</evidence>
<reference evidence="8" key="1">
    <citation type="submission" date="2025-08" db="UniProtKB">
        <authorList>
            <consortium name="RefSeq"/>
        </authorList>
    </citation>
    <scope>IDENTIFICATION</scope>
    <source>
        <tissue evidence="8">Whole larvae</tissue>
    </source>
</reference>
<feature type="domain" description="C2H2-type" evidence="6">
    <location>
        <begin position="252"/>
        <end position="281"/>
    </location>
</feature>
<evidence type="ECO:0000256" key="5">
    <source>
        <dbReference type="PROSITE-ProRule" id="PRU00042"/>
    </source>
</evidence>
<proteinExistence type="predicted"/>
<accession>A0A6J3C1L1</accession>
<dbReference type="PANTHER" id="PTHR24409:SF295">
    <property type="entry name" value="AZ2-RELATED"/>
    <property type="match status" value="1"/>
</dbReference>
<evidence type="ECO:0000256" key="1">
    <source>
        <dbReference type="ARBA" id="ARBA00022723"/>
    </source>
</evidence>
<dbReference type="PANTHER" id="PTHR24409">
    <property type="entry name" value="ZINC FINGER PROTEIN 142"/>
    <property type="match status" value="1"/>
</dbReference>
<dbReference type="GO" id="GO:0000981">
    <property type="term" value="F:DNA-binding transcription factor activity, RNA polymerase II-specific"/>
    <property type="evidence" value="ECO:0007669"/>
    <property type="project" value="TreeGrafter"/>
</dbReference>
<keyword evidence="2" id="KW-0677">Repeat</keyword>
<keyword evidence="3 5" id="KW-0863">Zinc-finger</keyword>
<protein>
    <submittedName>
        <fullName evidence="8">Zinc finger protein 782-like isoform X1</fullName>
    </submittedName>
</protein>